<sequence length="61" mass="6379">AVAAAMEDNIEPVSTVALRVTLCPATTAECHPHVSVVPEGDSFKASLLVNGEKHELNLKAP</sequence>
<organism evidence="1 2">
    <name type="scientific">Allacma fusca</name>
    <dbReference type="NCBI Taxonomy" id="39272"/>
    <lineage>
        <taxon>Eukaryota</taxon>
        <taxon>Metazoa</taxon>
        <taxon>Ecdysozoa</taxon>
        <taxon>Arthropoda</taxon>
        <taxon>Hexapoda</taxon>
        <taxon>Collembola</taxon>
        <taxon>Symphypleona</taxon>
        <taxon>Sminthuridae</taxon>
        <taxon>Allacma</taxon>
    </lineage>
</organism>
<feature type="non-terminal residue" evidence="1">
    <location>
        <position position="1"/>
    </location>
</feature>
<keyword evidence="2" id="KW-1185">Reference proteome</keyword>
<gene>
    <name evidence="1" type="ORF">AFUS01_LOCUS12986</name>
</gene>
<name>A0A8J2P3A8_9HEXA</name>
<dbReference type="Proteomes" id="UP000708208">
    <property type="component" value="Unassembled WGS sequence"/>
</dbReference>
<reference evidence="1" key="1">
    <citation type="submission" date="2021-06" db="EMBL/GenBank/DDBJ databases">
        <authorList>
            <person name="Hodson N. C."/>
            <person name="Mongue J. A."/>
            <person name="Jaron S. K."/>
        </authorList>
    </citation>
    <scope>NUCLEOTIDE SEQUENCE</scope>
</reference>
<accession>A0A8J2P3A8</accession>
<comment type="caution">
    <text evidence="1">The sequence shown here is derived from an EMBL/GenBank/DDBJ whole genome shotgun (WGS) entry which is preliminary data.</text>
</comment>
<evidence type="ECO:0000313" key="1">
    <source>
        <dbReference type="EMBL" id="CAG7723931.1"/>
    </source>
</evidence>
<protein>
    <submittedName>
        <fullName evidence="1">Uncharacterized protein</fullName>
    </submittedName>
</protein>
<feature type="non-terminal residue" evidence="1">
    <location>
        <position position="61"/>
    </location>
</feature>
<dbReference type="AlphaFoldDB" id="A0A8J2P3A8"/>
<proteinExistence type="predicted"/>
<dbReference type="EMBL" id="CAJVCH010103936">
    <property type="protein sequence ID" value="CAG7723931.1"/>
    <property type="molecule type" value="Genomic_DNA"/>
</dbReference>
<evidence type="ECO:0000313" key="2">
    <source>
        <dbReference type="Proteomes" id="UP000708208"/>
    </source>
</evidence>